<comment type="caution">
    <text evidence="1">The sequence shown here is derived from an EMBL/GenBank/DDBJ whole genome shotgun (WGS) entry which is preliminary data.</text>
</comment>
<organism evidence="1 2">
    <name type="scientific">Paramuricea clavata</name>
    <name type="common">Red gorgonian</name>
    <name type="synonym">Violescent sea-whip</name>
    <dbReference type="NCBI Taxonomy" id="317549"/>
    <lineage>
        <taxon>Eukaryota</taxon>
        <taxon>Metazoa</taxon>
        <taxon>Cnidaria</taxon>
        <taxon>Anthozoa</taxon>
        <taxon>Octocorallia</taxon>
        <taxon>Malacalcyonacea</taxon>
        <taxon>Plexauridae</taxon>
        <taxon>Paramuricea</taxon>
    </lineage>
</organism>
<dbReference type="PANTHER" id="PTHR33332">
    <property type="entry name" value="REVERSE TRANSCRIPTASE DOMAIN-CONTAINING PROTEIN"/>
    <property type="match status" value="1"/>
</dbReference>
<dbReference type="Pfam" id="PF00078">
    <property type="entry name" value="RVT_1"/>
    <property type="match status" value="1"/>
</dbReference>
<evidence type="ECO:0000313" key="2">
    <source>
        <dbReference type="Proteomes" id="UP001152795"/>
    </source>
</evidence>
<proteinExistence type="predicted"/>
<dbReference type="AlphaFoldDB" id="A0A6S7GIW1"/>
<dbReference type="PROSITE" id="PS50878">
    <property type="entry name" value="RT_POL"/>
    <property type="match status" value="1"/>
</dbReference>
<sequence>MVSQLIQKSAKKSCALDPMTTSLVVKSLNELLPVITCMTNSSLSLGYFPAAWKFTLVDPRLKKTGQPASLSNLRPISNLQFFSKLTERAVSDQTLEHIKCSDIYPILQSAYRAGHSTETALLKVHNDIMCSMDQQRVSLLVLLDLSAAFDTVDHQVLLRSLEVSFGITGTALKWFKSYLTNRSQRVLINGNYSESFSLPHGVPQGSCLGPLLFTIYASKLFEIVKCHLPDVHAYADDTQLYLSFKPDVVLLMSLM</sequence>
<dbReference type="InterPro" id="IPR000477">
    <property type="entry name" value="RT_dom"/>
</dbReference>
<dbReference type="SUPFAM" id="SSF56672">
    <property type="entry name" value="DNA/RNA polymerases"/>
    <property type="match status" value="1"/>
</dbReference>
<dbReference type="InterPro" id="IPR043502">
    <property type="entry name" value="DNA/RNA_pol_sf"/>
</dbReference>
<name>A0A6S7GIW1_PARCT</name>
<dbReference type="Proteomes" id="UP001152795">
    <property type="component" value="Unassembled WGS sequence"/>
</dbReference>
<evidence type="ECO:0000313" key="1">
    <source>
        <dbReference type="EMBL" id="CAB3984911.1"/>
    </source>
</evidence>
<dbReference type="OrthoDB" id="8936366at2759"/>
<gene>
    <name evidence="1" type="ORF">PACLA_8A000634</name>
</gene>
<accession>A0A6S7GIW1</accession>
<protein>
    <submittedName>
        <fullName evidence="1">Uncharacterized protein</fullName>
    </submittedName>
</protein>
<keyword evidence="2" id="KW-1185">Reference proteome</keyword>
<dbReference type="EMBL" id="CACRXK020000800">
    <property type="protein sequence ID" value="CAB3984911.1"/>
    <property type="molecule type" value="Genomic_DNA"/>
</dbReference>
<reference evidence="1" key="1">
    <citation type="submission" date="2020-04" db="EMBL/GenBank/DDBJ databases">
        <authorList>
            <person name="Alioto T."/>
            <person name="Alioto T."/>
            <person name="Gomez Garrido J."/>
        </authorList>
    </citation>
    <scope>NUCLEOTIDE SEQUENCE</scope>
    <source>
        <strain evidence="1">A484AB</strain>
    </source>
</reference>